<organism evidence="2 3">
    <name type="scientific">Streptomyces albiaxialis</name>
    <dbReference type="NCBI Taxonomy" id="329523"/>
    <lineage>
        <taxon>Bacteria</taxon>
        <taxon>Bacillati</taxon>
        <taxon>Actinomycetota</taxon>
        <taxon>Actinomycetes</taxon>
        <taxon>Kitasatosporales</taxon>
        <taxon>Streptomycetaceae</taxon>
        <taxon>Streptomyces</taxon>
    </lineage>
</organism>
<evidence type="ECO:0000313" key="3">
    <source>
        <dbReference type="Proteomes" id="UP001500016"/>
    </source>
</evidence>
<name>A0ABN2X6G5_9ACTN</name>
<accession>A0ABN2X6G5</accession>
<protein>
    <submittedName>
        <fullName evidence="2">Uncharacterized protein</fullName>
    </submittedName>
</protein>
<evidence type="ECO:0000256" key="1">
    <source>
        <dbReference type="SAM" id="MobiDB-lite"/>
    </source>
</evidence>
<feature type="region of interest" description="Disordered" evidence="1">
    <location>
        <begin position="58"/>
        <end position="138"/>
    </location>
</feature>
<reference evidence="2 3" key="1">
    <citation type="journal article" date="2019" name="Int. J. Syst. Evol. Microbiol.">
        <title>The Global Catalogue of Microorganisms (GCM) 10K type strain sequencing project: providing services to taxonomists for standard genome sequencing and annotation.</title>
        <authorList>
            <consortium name="The Broad Institute Genomics Platform"/>
            <consortium name="The Broad Institute Genome Sequencing Center for Infectious Disease"/>
            <person name="Wu L."/>
            <person name="Ma J."/>
        </authorList>
    </citation>
    <scope>NUCLEOTIDE SEQUENCE [LARGE SCALE GENOMIC DNA]</scope>
    <source>
        <strain evidence="2 3">JCM 15478</strain>
    </source>
</reference>
<dbReference type="Proteomes" id="UP001500016">
    <property type="component" value="Unassembled WGS sequence"/>
</dbReference>
<dbReference type="EMBL" id="BAAAPE010000039">
    <property type="protein sequence ID" value="GAA2105597.1"/>
    <property type="molecule type" value="Genomic_DNA"/>
</dbReference>
<comment type="caution">
    <text evidence="2">The sequence shown here is derived from an EMBL/GenBank/DDBJ whole genome shotgun (WGS) entry which is preliminary data.</text>
</comment>
<gene>
    <name evidence="2" type="ORF">GCM10009801_81760</name>
</gene>
<evidence type="ECO:0000313" key="2">
    <source>
        <dbReference type="EMBL" id="GAA2105597.1"/>
    </source>
</evidence>
<proteinExistence type="predicted"/>
<keyword evidence="3" id="KW-1185">Reference proteome</keyword>
<dbReference type="RefSeq" id="WP_344535922.1">
    <property type="nucleotide sequence ID" value="NZ_BAAAPE010000039.1"/>
</dbReference>
<feature type="compositionally biased region" description="Low complexity" evidence="1">
    <location>
        <begin position="102"/>
        <end position="119"/>
    </location>
</feature>
<sequence>MTESAEDSTAAIVQRAEKLNQSRMEAIRPLADMLARRTKLREELEATDAEYGRLYVEAERNGWTPDELNNMGAEAPTRRPRGRPKKRSAPRSGASKGETPKASPSPGSAPVPGGSAASPPAAPAPRVNPDGEPSGAHT</sequence>
<feature type="compositionally biased region" description="Basic residues" evidence="1">
    <location>
        <begin position="78"/>
        <end position="89"/>
    </location>
</feature>